<proteinExistence type="predicted"/>
<keyword evidence="1" id="KW-0812">Transmembrane</keyword>
<dbReference type="PANTHER" id="PTHR36414:SF1">
    <property type="entry name" value="PROTEIN SUR7"/>
    <property type="match status" value="1"/>
</dbReference>
<organism evidence="2 3">
    <name type="scientific">Pichia kluyveri</name>
    <name type="common">Yeast</name>
    <dbReference type="NCBI Taxonomy" id="36015"/>
    <lineage>
        <taxon>Eukaryota</taxon>
        <taxon>Fungi</taxon>
        <taxon>Dikarya</taxon>
        <taxon>Ascomycota</taxon>
        <taxon>Saccharomycotina</taxon>
        <taxon>Pichiomycetes</taxon>
        <taxon>Pichiales</taxon>
        <taxon>Pichiaceae</taxon>
        <taxon>Pichia</taxon>
    </lineage>
</organism>
<name>A0AAV5R8C1_PICKL</name>
<keyword evidence="3" id="KW-1185">Reference proteome</keyword>
<dbReference type="EMBL" id="BTGB01000009">
    <property type="protein sequence ID" value="GMM47776.1"/>
    <property type="molecule type" value="Genomic_DNA"/>
</dbReference>
<dbReference type="GO" id="GO:0031505">
    <property type="term" value="P:fungal-type cell wall organization"/>
    <property type="evidence" value="ECO:0007669"/>
    <property type="project" value="TreeGrafter"/>
</dbReference>
<protein>
    <submittedName>
        <fullName evidence="2">Sur7 protein</fullName>
    </submittedName>
</protein>
<evidence type="ECO:0000256" key="1">
    <source>
        <dbReference type="SAM" id="Phobius"/>
    </source>
</evidence>
<evidence type="ECO:0000313" key="3">
    <source>
        <dbReference type="Proteomes" id="UP001378960"/>
    </source>
</evidence>
<keyword evidence="1" id="KW-0472">Membrane</keyword>
<comment type="caution">
    <text evidence="2">The sequence shown here is derived from an EMBL/GenBank/DDBJ whole genome shotgun (WGS) entry which is preliminary data.</text>
</comment>
<feature type="transmembrane region" description="Helical" evidence="1">
    <location>
        <begin position="149"/>
        <end position="173"/>
    </location>
</feature>
<accession>A0AAV5R8C1</accession>
<dbReference type="AlphaFoldDB" id="A0AAV5R8C1"/>
<dbReference type="Gene3D" id="1.20.140.150">
    <property type="match status" value="1"/>
</dbReference>
<reference evidence="2 3" key="1">
    <citation type="journal article" date="2023" name="Elife">
        <title>Identification of key yeast species and microbe-microbe interactions impacting larval growth of Drosophila in the wild.</title>
        <authorList>
            <person name="Mure A."/>
            <person name="Sugiura Y."/>
            <person name="Maeda R."/>
            <person name="Honda K."/>
            <person name="Sakurai N."/>
            <person name="Takahashi Y."/>
            <person name="Watada M."/>
            <person name="Katoh T."/>
            <person name="Gotoh A."/>
            <person name="Gotoh Y."/>
            <person name="Taniguchi I."/>
            <person name="Nakamura K."/>
            <person name="Hayashi T."/>
            <person name="Katayama T."/>
            <person name="Uemura T."/>
            <person name="Hattori Y."/>
        </authorList>
    </citation>
    <scope>NUCLEOTIDE SEQUENCE [LARGE SCALE GENOMIC DNA]</scope>
    <source>
        <strain evidence="2 3">PK-24</strain>
    </source>
</reference>
<dbReference type="GO" id="GO:0005886">
    <property type="term" value="C:plasma membrane"/>
    <property type="evidence" value="ECO:0007669"/>
    <property type="project" value="InterPro"/>
</dbReference>
<sequence>MKIISFFNKILTVLLLAGATLMLLFIVFSGSVDNFPFNKFFWVEADVSSLSVPGGDYARWTFWGICYPDELDSASTSNCPNLGPDVPISPYDNFGNSANLPQDFVDNSSTYYYLSRFSFPFLLIALIFSGVSLISSIMAPCWLAMQKVIVFFVGLGCLFCTTGACLITSVAVLTRNHFRGADMASKIGATSLGLVWASTACLMIVFLTSCCSATRKVYNKEQQQFQHNVSTQAPVQYPPTGLPQNDELNQFPQQESSGIRFFKIRRNQEKADGDSVV</sequence>
<keyword evidence="1" id="KW-1133">Transmembrane helix</keyword>
<dbReference type="GO" id="GO:0006897">
    <property type="term" value="P:endocytosis"/>
    <property type="evidence" value="ECO:0007669"/>
    <property type="project" value="TreeGrafter"/>
</dbReference>
<dbReference type="GO" id="GO:0045121">
    <property type="term" value="C:membrane raft"/>
    <property type="evidence" value="ECO:0007669"/>
    <property type="project" value="TreeGrafter"/>
</dbReference>
<dbReference type="InterPro" id="IPR009571">
    <property type="entry name" value="SUR7/Rim9-like_fungi"/>
</dbReference>
<dbReference type="GO" id="GO:0032185">
    <property type="term" value="P:septin cytoskeleton organization"/>
    <property type="evidence" value="ECO:0007669"/>
    <property type="project" value="TreeGrafter"/>
</dbReference>
<gene>
    <name evidence="2" type="ORF">DAPK24_043740</name>
</gene>
<dbReference type="Proteomes" id="UP001378960">
    <property type="component" value="Unassembled WGS sequence"/>
</dbReference>
<feature type="transmembrane region" description="Helical" evidence="1">
    <location>
        <begin position="193"/>
        <end position="214"/>
    </location>
</feature>
<feature type="transmembrane region" description="Helical" evidence="1">
    <location>
        <begin position="117"/>
        <end position="137"/>
    </location>
</feature>
<dbReference type="GO" id="GO:0030866">
    <property type="term" value="P:cortical actin cytoskeleton organization"/>
    <property type="evidence" value="ECO:0007669"/>
    <property type="project" value="TreeGrafter"/>
</dbReference>
<dbReference type="Pfam" id="PF06687">
    <property type="entry name" value="SUR7"/>
    <property type="match status" value="1"/>
</dbReference>
<evidence type="ECO:0000313" key="2">
    <source>
        <dbReference type="EMBL" id="GMM47776.1"/>
    </source>
</evidence>
<dbReference type="GO" id="GO:0005938">
    <property type="term" value="C:cell cortex"/>
    <property type="evidence" value="ECO:0007669"/>
    <property type="project" value="TreeGrafter"/>
</dbReference>
<dbReference type="PANTHER" id="PTHR36414">
    <property type="entry name" value="PROTEIN SUR7"/>
    <property type="match status" value="1"/>
</dbReference>